<feature type="region of interest" description="Disordered" evidence="2">
    <location>
        <begin position="91"/>
        <end position="259"/>
    </location>
</feature>
<feature type="compositionally biased region" description="Gly residues" evidence="2">
    <location>
        <begin position="222"/>
        <end position="238"/>
    </location>
</feature>
<evidence type="ECO:0000256" key="1">
    <source>
        <dbReference type="SAM" id="Coils"/>
    </source>
</evidence>
<feature type="compositionally biased region" description="Basic and acidic residues" evidence="2">
    <location>
        <begin position="884"/>
        <end position="903"/>
    </location>
</feature>
<organism evidence="3">
    <name type="scientific">Chromera velia CCMP2878</name>
    <dbReference type="NCBI Taxonomy" id="1169474"/>
    <lineage>
        <taxon>Eukaryota</taxon>
        <taxon>Sar</taxon>
        <taxon>Alveolata</taxon>
        <taxon>Colpodellida</taxon>
        <taxon>Chromeraceae</taxon>
        <taxon>Chromera</taxon>
    </lineage>
</organism>
<dbReference type="AlphaFoldDB" id="A0A0G4FYI0"/>
<proteinExistence type="predicted"/>
<feature type="compositionally biased region" description="Low complexity" evidence="2">
    <location>
        <begin position="43"/>
        <end position="53"/>
    </location>
</feature>
<feature type="region of interest" description="Disordered" evidence="2">
    <location>
        <begin position="366"/>
        <end position="385"/>
    </location>
</feature>
<reference evidence="3" key="1">
    <citation type="submission" date="2014-11" db="EMBL/GenBank/DDBJ databases">
        <authorList>
            <person name="Otto D Thomas"/>
            <person name="Naeem Raeece"/>
        </authorList>
    </citation>
    <scope>NUCLEOTIDE SEQUENCE</scope>
</reference>
<sequence>MDSDSMEEPQPKKPGTVPEVPLTLVSRAQGLSPTDSSFLDQSTRTASAEVAAETAEENFEETEGVLDGHEAAVAQAAAESEGLLFTQQAAGVCPDGCAPHTDPKKAVDEDECRESAGDAPAPATSHHDETEEHEHPKCQDSENEASPPLPQRSPIDRPFSNSLQESPTPRSSLPYERPFPFATPRRRGEGGEGRRTDSDAEGGGTPVSRSFPYPAFVSPRGGMRGGGPLGSPGVGGGAPSEFSASVVSRPFGGKGPPKDHVRVYDLRSEVTGWTHAPAVRRPQFVPRSALEGGVGGVGLLGLRNPYRNRGPLFGGGGGGGGAASTYRSFSVADTFDDPLHGFGVGRESGGPLVGPRQTAEFYIGSDTNGERETGRGEGDAPSGWGELEAAVGEGLERAREDDRMRTTQRDGEENVGGRGGTCSERGPERAAVADPAPSPAVVVMHGGGGRSVASAPVVGVSNPNVLLQSPRFGLLGDAAERGGLRRRGLMPSRGVEGRTGFGPEGEAGDAEGGFLQNFENDFEVALVEVDETHGDLSSERERRARERLQEDSRRALEASRTAHEELAVRERENMQLRRDNRGLQERLLKVNREFLQEAVQVNQSEPSHDMIPLYITTAPPSPRDAGKTTRRDSLIGNSLDCLPGRLQSIAERRLGGGGGVAPPHIDGGLPRERLRQQADLIRGGFHPHGWCPKDFGREGQADGLSLRSGGADEDGHNDVPTPRGGPSELAEGGADDRDARHLQGTSQPSLTPVVPLRQPLPFITHHTPRQTPMQSPGRAAGGGGTPPESSSAVPGATPAFPDVQTGRHRPDKFQNLDGGDAIVEQVGGVLKDQDKSAPTPSRIQTKAANIAMISNPSGAAPSRPYRSFPNDGGPSNRGNGGTGGEERDRMRGVEKDDGVRHGDSAGGSRRSAGSQSTIPSLWQAFCPLGGSVPFFFVKR</sequence>
<gene>
    <name evidence="3" type="ORF">Cvel_19324</name>
</gene>
<evidence type="ECO:0000313" key="3">
    <source>
        <dbReference type="EMBL" id="CEM20239.1"/>
    </source>
</evidence>
<feature type="region of interest" description="Disordered" evidence="2">
    <location>
        <begin position="393"/>
        <end position="435"/>
    </location>
</feature>
<feature type="compositionally biased region" description="Polar residues" evidence="2">
    <location>
        <begin position="159"/>
        <end position="171"/>
    </location>
</feature>
<dbReference type="EMBL" id="CDMZ01000725">
    <property type="protein sequence ID" value="CEM20239.1"/>
    <property type="molecule type" value="Genomic_DNA"/>
</dbReference>
<feature type="compositionally biased region" description="Basic and acidic residues" evidence="2">
    <location>
        <begin position="186"/>
        <end position="198"/>
    </location>
</feature>
<feature type="region of interest" description="Disordered" evidence="2">
    <location>
        <begin position="532"/>
        <end position="562"/>
    </location>
</feature>
<feature type="coiled-coil region" evidence="1">
    <location>
        <begin position="566"/>
        <end position="593"/>
    </location>
</feature>
<feature type="compositionally biased region" description="Basic and acidic residues" evidence="2">
    <location>
        <begin position="368"/>
        <end position="378"/>
    </location>
</feature>
<dbReference type="VEuPathDB" id="CryptoDB:Cvel_19324"/>
<feature type="compositionally biased region" description="Polar residues" evidence="2">
    <location>
        <begin position="29"/>
        <end position="42"/>
    </location>
</feature>
<feature type="region of interest" description="Disordered" evidence="2">
    <location>
        <begin position="488"/>
        <end position="510"/>
    </location>
</feature>
<name>A0A0G4FYI0_9ALVE</name>
<protein>
    <submittedName>
        <fullName evidence="3">Uncharacterized protein</fullName>
    </submittedName>
</protein>
<feature type="compositionally biased region" description="Basic and acidic residues" evidence="2">
    <location>
        <begin position="394"/>
        <end position="412"/>
    </location>
</feature>
<keyword evidence="1" id="KW-0175">Coiled coil</keyword>
<feature type="region of interest" description="Disordered" evidence="2">
    <location>
        <begin position="1"/>
        <end position="61"/>
    </location>
</feature>
<feature type="region of interest" description="Disordered" evidence="2">
    <location>
        <begin position="691"/>
        <end position="818"/>
    </location>
</feature>
<accession>A0A0G4FYI0</accession>
<feature type="compositionally biased region" description="Basic and acidic residues" evidence="2">
    <location>
        <begin position="125"/>
        <end position="140"/>
    </location>
</feature>
<evidence type="ECO:0000256" key="2">
    <source>
        <dbReference type="SAM" id="MobiDB-lite"/>
    </source>
</evidence>
<feature type="region of interest" description="Disordered" evidence="2">
    <location>
        <begin position="853"/>
        <end position="916"/>
    </location>
</feature>